<evidence type="ECO:0000313" key="2">
    <source>
        <dbReference type="Proteomes" id="UP001596447"/>
    </source>
</evidence>
<dbReference type="Pfam" id="PF23959">
    <property type="entry name" value="DUF7288"/>
    <property type="match status" value="1"/>
</dbReference>
<accession>A0ABD5Z3W4</accession>
<comment type="caution">
    <text evidence="1">The sequence shown here is derived from an EMBL/GenBank/DDBJ whole genome shotgun (WGS) entry which is preliminary data.</text>
</comment>
<sequence>MRGQAHTLEGVIAALLVVSSVVFALQMATVTPLTASTANQHIENQERAAAAGLLAVAAQEHALRPSILYWNADERRFHGVGTIGYYDTHPPGTRFGELLNESFEGVAYNVNFYYHLPSGERRVRRFVYSGNPSDDAVAVTRKVTLYDGDFLRDASGGKSPRTLDEAPFFAPDAYPGGHLYNVVEVEVVVWQM</sequence>
<reference evidence="1 2" key="1">
    <citation type="journal article" date="2019" name="Int. J. Syst. Evol. Microbiol.">
        <title>The Global Catalogue of Microorganisms (GCM) 10K type strain sequencing project: providing services to taxonomists for standard genome sequencing and annotation.</title>
        <authorList>
            <consortium name="The Broad Institute Genomics Platform"/>
            <consortium name="The Broad Institute Genome Sequencing Center for Infectious Disease"/>
            <person name="Wu L."/>
            <person name="Ma J."/>
        </authorList>
    </citation>
    <scope>NUCLEOTIDE SEQUENCE [LARGE SCALE GENOMIC DNA]</scope>
    <source>
        <strain evidence="1 2">XZGYJ-43</strain>
    </source>
</reference>
<gene>
    <name evidence="1" type="ORF">ACFQJ9_11010</name>
</gene>
<protein>
    <submittedName>
        <fullName evidence="1">Uncharacterized protein</fullName>
    </submittedName>
</protein>
<dbReference type="RefSeq" id="WP_279529851.1">
    <property type="nucleotide sequence ID" value="NZ_CP122312.1"/>
</dbReference>
<dbReference type="InterPro" id="IPR055712">
    <property type="entry name" value="DUF7288"/>
</dbReference>
<proteinExistence type="predicted"/>
<keyword evidence="2" id="KW-1185">Reference proteome</keyword>
<dbReference type="AlphaFoldDB" id="A0ABD5Z3W4"/>
<dbReference type="Proteomes" id="UP001596447">
    <property type="component" value="Unassembled WGS sequence"/>
</dbReference>
<dbReference type="EMBL" id="JBHTAR010000011">
    <property type="protein sequence ID" value="MFC7199929.1"/>
    <property type="molecule type" value="Genomic_DNA"/>
</dbReference>
<name>A0ABD5Z3W4_9EURY</name>
<organism evidence="1 2">
    <name type="scientific">Halospeciosus flavus</name>
    <dbReference type="NCBI Taxonomy" id="3032283"/>
    <lineage>
        <taxon>Archaea</taxon>
        <taxon>Methanobacteriati</taxon>
        <taxon>Methanobacteriota</taxon>
        <taxon>Stenosarchaea group</taxon>
        <taxon>Halobacteria</taxon>
        <taxon>Halobacteriales</taxon>
        <taxon>Halobacteriaceae</taxon>
        <taxon>Halospeciosus</taxon>
    </lineage>
</organism>
<evidence type="ECO:0000313" key="1">
    <source>
        <dbReference type="EMBL" id="MFC7199929.1"/>
    </source>
</evidence>